<feature type="region of interest" description="Disordered" evidence="1">
    <location>
        <begin position="23"/>
        <end position="43"/>
    </location>
</feature>
<evidence type="ECO:0000256" key="1">
    <source>
        <dbReference type="SAM" id="MobiDB-lite"/>
    </source>
</evidence>
<feature type="region of interest" description="Disordered" evidence="1">
    <location>
        <begin position="76"/>
        <end position="125"/>
    </location>
</feature>
<protein>
    <submittedName>
        <fullName evidence="2">DNA helicase</fullName>
    </submittedName>
</protein>
<feature type="compositionally biased region" description="Polar residues" evidence="1">
    <location>
        <begin position="29"/>
        <end position="43"/>
    </location>
</feature>
<proteinExistence type="predicted"/>
<keyword evidence="2" id="KW-0378">Hydrolase</keyword>
<keyword evidence="3" id="KW-1185">Reference proteome</keyword>
<evidence type="ECO:0000313" key="3">
    <source>
        <dbReference type="Proteomes" id="UP000266188"/>
    </source>
</evidence>
<organism evidence="2 3">
    <name type="scientific">Aspergillus sclerotialis</name>
    <dbReference type="NCBI Taxonomy" id="2070753"/>
    <lineage>
        <taxon>Eukaryota</taxon>
        <taxon>Fungi</taxon>
        <taxon>Dikarya</taxon>
        <taxon>Ascomycota</taxon>
        <taxon>Pezizomycotina</taxon>
        <taxon>Eurotiomycetes</taxon>
        <taxon>Eurotiomycetidae</taxon>
        <taxon>Eurotiales</taxon>
        <taxon>Aspergillaceae</taxon>
        <taxon>Aspergillus</taxon>
        <taxon>Aspergillus subgen. Polypaecilum</taxon>
    </lineage>
</organism>
<keyword evidence="2" id="KW-0547">Nucleotide-binding</keyword>
<reference evidence="3" key="1">
    <citation type="submission" date="2017-02" db="EMBL/GenBank/DDBJ databases">
        <authorList>
            <person name="Tafer H."/>
            <person name="Lopandic K."/>
        </authorList>
    </citation>
    <scope>NUCLEOTIDE SEQUENCE [LARGE SCALE GENOMIC DNA]</scope>
    <source>
        <strain evidence="3">CBS 366.77</strain>
    </source>
</reference>
<evidence type="ECO:0000313" key="2">
    <source>
        <dbReference type="EMBL" id="RJE17389.1"/>
    </source>
</evidence>
<dbReference type="STRING" id="2070753.A0A3A2Z2X9"/>
<dbReference type="EMBL" id="MVGC01001046">
    <property type="protein sequence ID" value="RJE17389.1"/>
    <property type="molecule type" value="Genomic_DNA"/>
</dbReference>
<dbReference type="Proteomes" id="UP000266188">
    <property type="component" value="Unassembled WGS sequence"/>
</dbReference>
<keyword evidence="2" id="KW-0067">ATP-binding</keyword>
<gene>
    <name evidence="2" type="ORF">PHISCL_10274</name>
</gene>
<feature type="non-terminal residue" evidence="2">
    <location>
        <position position="125"/>
    </location>
</feature>
<name>A0A3A2Z2X9_9EURO</name>
<dbReference type="Gene3D" id="2.40.30.270">
    <property type="match status" value="1"/>
</dbReference>
<dbReference type="AlphaFoldDB" id="A0A3A2Z2X9"/>
<dbReference type="OrthoDB" id="6513042at2759"/>
<dbReference type="GO" id="GO:0004386">
    <property type="term" value="F:helicase activity"/>
    <property type="evidence" value="ECO:0007669"/>
    <property type="project" value="UniProtKB-KW"/>
</dbReference>
<feature type="compositionally biased region" description="Gly residues" evidence="1">
    <location>
        <begin position="94"/>
        <end position="105"/>
    </location>
</feature>
<sequence>MARPPPISIPHFAETQLQLLQQEHDADVASSSLANTAASVSASTRRTLQATGYALTGIILSQARTGLGGRIVGEFAPDPAFSTGSKKGDKNGKEGNGGGGEGTLGAHGIRVGDVVRVNDTSAGSG</sequence>
<keyword evidence="2" id="KW-0347">Helicase</keyword>
<accession>A0A3A2Z2X9</accession>
<comment type="caution">
    <text evidence="2">The sequence shown here is derived from an EMBL/GenBank/DDBJ whole genome shotgun (WGS) entry which is preliminary data.</text>
</comment>